<dbReference type="OrthoDB" id="64867at2759"/>
<dbReference type="AlphaFoldDB" id="A0A1Q3A3C0"/>
<dbReference type="Proteomes" id="UP000187013">
    <property type="component" value="Unassembled WGS sequence"/>
</dbReference>
<evidence type="ECO:0000256" key="1">
    <source>
        <dbReference type="ARBA" id="ARBA00038154"/>
    </source>
</evidence>
<dbReference type="PANTHER" id="PTHR23030:SF39">
    <property type="entry name" value="PROGRAMMED CELL DEATH 6-INTERACTING PROTEIN"/>
    <property type="match status" value="1"/>
</dbReference>
<name>A0A1Q3A3C0_ZYGRO</name>
<dbReference type="InterPro" id="IPR038499">
    <property type="entry name" value="BRO1_sf"/>
</dbReference>
<dbReference type="InterPro" id="IPR004328">
    <property type="entry name" value="BRO1_dom"/>
</dbReference>
<protein>
    <recommendedName>
        <fullName evidence="2">BRO1 domain-containing protein</fullName>
    </recommendedName>
</protein>
<dbReference type="Pfam" id="PF13949">
    <property type="entry name" value="ALIX_LYPXL_bnd"/>
    <property type="match status" value="2"/>
</dbReference>
<gene>
    <name evidence="3" type="ORF">ZYGR_0U00340</name>
</gene>
<reference evidence="3 4" key="1">
    <citation type="submission" date="2016-08" db="EMBL/GenBank/DDBJ databases">
        <title>Draft genome sequence of allopolyploid Zygosaccharomyces rouxii.</title>
        <authorList>
            <person name="Watanabe J."/>
            <person name="Uehara K."/>
            <person name="Mogi Y."/>
            <person name="Tsukioka Y."/>
        </authorList>
    </citation>
    <scope>NUCLEOTIDE SEQUENCE [LARGE SCALE GENOMIC DNA]</scope>
    <source>
        <strain evidence="3 4">NBRC 110957</strain>
    </source>
</reference>
<accession>A0A1Q3A3C0</accession>
<dbReference type="Gene3D" id="1.20.140.50">
    <property type="entry name" value="alix/aip1 like domains"/>
    <property type="match status" value="1"/>
</dbReference>
<comment type="caution">
    <text evidence="3">The sequence shown here is derived from an EMBL/GenBank/DDBJ whole genome shotgun (WGS) entry which is preliminary data.</text>
</comment>
<dbReference type="EMBL" id="BDGX01000021">
    <property type="protein sequence ID" value="GAV50178.1"/>
    <property type="molecule type" value="Genomic_DNA"/>
</dbReference>
<evidence type="ECO:0000259" key="2">
    <source>
        <dbReference type="PROSITE" id="PS51180"/>
    </source>
</evidence>
<dbReference type="Gene3D" id="1.25.40.280">
    <property type="entry name" value="alix/aip1 like domains"/>
    <property type="match status" value="1"/>
</dbReference>
<evidence type="ECO:0000313" key="4">
    <source>
        <dbReference type="Proteomes" id="UP000187013"/>
    </source>
</evidence>
<dbReference type="PROSITE" id="PS51180">
    <property type="entry name" value="BRO1"/>
    <property type="match status" value="1"/>
</dbReference>
<dbReference type="Pfam" id="PF03097">
    <property type="entry name" value="BRO1"/>
    <property type="match status" value="1"/>
</dbReference>
<dbReference type="eggNOG" id="KOG2220">
    <property type="taxonomic scope" value="Eukaryota"/>
</dbReference>
<dbReference type="PANTHER" id="PTHR23030">
    <property type="entry name" value="PCD6 INTERACTING PROTEIN-RELATED"/>
    <property type="match status" value="1"/>
</dbReference>
<dbReference type="InterPro" id="IPR025304">
    <property type="entry name" value="ALIX_V_dom"/>
</dbReference>
<proteinExistence type="inferred from homology"/>
<dbReference type="SMART" id="SM01041">
    <property type="entry name" value="BRO1"/>
    <property type="match status" value="1"/>
</dbReference>
<comment type="similarity">
    <text evidence="1">Belongs to the palA/RIM20 family.</text>
</comment>
<sequence>MTDLLCIPQKRTTDARLKDQLANAIESTSYQTASFFDAELNKIAYLRESISDPEPSKTKLRDLQEYLLCLEEISKKFPNDQIQFTWSNPLLQKSDGTSEYSLKFERLNIFYNIGSQYSILALESNDGSSQALKTMCLYFQYSAGCFQYIIRHLNDCEEPVFDLNSGHALVNIMLAQAQECFWFKAIQDGHKDSLIAKLAKQVSEYYEESLKFGRKSQLIRNDWCLHLESKANYFTAVTYFRNGLSLGGKRNYGAQIKSLEMALEYLRKSDLPSRADFSVKIEESLKEIQRDNDFIYLQTVPSYIDPVKPAPMVNASPVEAFIPKDSTPIFKDLLPIGVLDACSAYNERQEEYVKQYVVNPLLSLNKLLYESLPKFELPPNLKNISEHELESYELSLNDLKFNSNNIEVQISDIDQILRQESETDSNLRLKYGTINWDSVPSANVNTAYYEKLQKLREYLNQGRKVDEETFSLFRVIDKKLITSPIKFPESNSPLVKQVGNVTRSREKYAKEVESKSTEHRLLPRIISEYKRTGETEFEALFLDHLKFFDIDIKYVQHQREENKRLLNQLQSQEDDSGTKRLDPAALYVEDLQYSLKLLEDVKRNLGDGANFYRSLHKSANELLYEVQKFENARSLERSSMESKLNSH</sequence>
<evidence type="ECO:0000313" key="3">
    <source>
        <dbReference type="EMBL" id="GAV50178.1"/>
    </source>
</evidence>
<feature type="domain" description="BRO1" evidence="2">
    <location>
        <begin position="3"/>
        <end position="368"/>
    </location>
</feature>
<dbReference type="GO" id="GO:0005768">
    <property type="term" value="C:endosome"/>
    <property type="evidence" value="ECO:0007669"/>
    <property type="project" value="TreeGrafter"/>
</dbReference>
<dbReference type="CDD" id="cd09241">
    <property type="entry name" value="BRO1_ScRim20-like"/>
    <property type="match status" value="1"/>
</dbReference>
<organism evidence="3 4">
    <name type="scientific">Zygosaccharomyces rouxii</name>
    <dbReference type="NCBI Taxonomy" id="4956"/>
    <lineage>
        <taxon>Eukaryota</taxon>
        <taxon>Fungi</taxon>
        <taxon>Dikarya</taxon>
        <taxon>Ascomycota</taxon>
        <taxon>Saccharomycotina</taxon>
        <taxon>Saccharomycetes</taxon>
        <taxon>Saccharomycetales</taxon>
        <taxon>Saccharomycetaceae</taxon>
        <taxon>Zygosaccharomyces</taxon>
    </lineage>
</organism>